<evidence type="ECO:0000259" key="11">
    <source>
        <dbReference type="Pfam" id="PF06280"/>
    </source>
</evidence>
<dbReference type="Pfam" id="PF00082">
    <property type="entry name" value="Peptidase_S8"/>
    <property type="match status" value="1"/>
</dbReference>
<dbReference type="PROSITE" id="PS00137">
    <property type="entry name" value="SUBTILASE_HIS"/>
    <property type="match status" value="1"/>
</dbReference>
<dbReference type="PRINTS" id="PR00723">
    <property type="entry name" value="SUBTILISIN"/>
</dbReference>
<dbReference type="GeneID" id="4388509"/>
<name>Q2H7Z6_CHAGB</name>
<dbReference type="Gene3D" id="3.50.30.30">
    <property type="match status" value="1"/>
</dbReference>
<evidence type="ECO:0008006" key="14">
    <source>
        <dbReference type="Google" id="ProtNLM"/>
    </source>
</evidence>
<evidence type="ECO:0000256" key="4">
    <source>
        <dbReference type="ARBA" id="ARBA00022729"/>
    </source>
</evidence>
<evidence type="ECO:0000259" key="9">
    <source>
        <dbReference type="Pfam" id="PF00082"/>
    </source>
</evidence>
<keyword evidence="3 8" id="KW-0645">Protease</keyword>
<dbReference type="VEuPathDB" id="FungiDB:CHGG_03658"/>
<feature type="domain" description="PA" evidence="10">
    <location>
        <begin position="471"/>
        <end position="557"/>
    </location>
</feature>
<keyword evidence="2" id="KW-0964">Secreted</keyword>
<dbReference type="PANTHER" id="PTHR43806">
    <property type="entry name" value="PEPTIDASE S8"/>
    <property type="match status" value="1"/>
</dbReference>
<evidence type="ECO:0000256" key="5">
    <source>
        <dbReference type="ARBA" id="ARBA00022801"/>
    </source>
</evidence>
<dbReference type="Gene3D" id="3.40.50.200">
    <property type="entry name" value="Peptidase S8/S53 domain"/>
    <property type="match status" value="1"/>
</dbReference>
<dbReference type="InterPro" id="IPR010435">
    <property type="entry name" value="C5a/SBT2-like_Fn3"/>
</dbReference>
<feature type="active site" description="Charge relay system" evidence="7 8">
    <location>
        <position position="315"/>
    </location>
</feature>
<evidence type="ECO:0000259" key="10">
    <source>
        <dbReference type="Pfam" id="PF02225"/>
    </source>
</evidence>
<dbReference type="InterPro" id="IPR034187">
    <property type="entry name" value="Peptidases_S8_5"/>
</dbReference>
<feature type="domain" description="Peptidase S8/S53" evidence="9">
    <location>
        <begin position="256"/>
        <end position="680"/>
    </location>
</feature>
<dbReference type="InterPro" id="IPR046450">
    <property type="entry name" value="PA_dom_sf"/>
</dbReference>
<dbReference type="Gene3D" id="2.60.40.4070">
    <property type="match status" value="1"/>
</dbReference>
<evidence type="ECO:0000256" key="3">
    <source>
        <dbReference type="ARBA" id="ARBA00022670"/>
    </source>
</evidence>
<dbReference type="RefSeq" id="XP_001230174.1">
    <property type="nucleotide sequence ID" value="XM_001230173.1"/>
</dbReference>
<evidence type="ECO:0000256" key="6">
    <source>
        <dbReference type="ARBA" id="ARBA00022825"/>
    </source>
</evidence>
<proteinExistence type="inferred from homology"/>
<protein>
    <recommendedName>
        <fullName evidence="14">Peptidase S8/S53 domain-containing protein</fullName>
    </recommendedName>
</protein>
<evidence type="ECO:0000256" key="1">
    <source>
        <dbReference type="ARBA" id="ARBA00011073"/>
    </source>
</evidence>
<dbReference type="InterPro" id="IPR003137">
    <property type="entry name" value="PA_domain"/>
</dbReference>
<dbReference type="MEROPS" id="S08.139"/>
<dbReference type="InterPro" id="IPR015500">
    <property type="entry name" value="Peptidase_S8_subtilisin-rel"/>
</dbReference>
<keyword evidence="6 8" id="KW-0720">Serine protease</keyword>
<dbReference type="EMBL" id="CH408030">
    <property type="protein sequence ID" value="EAQ91723.1"/>
    <property type="molecule type" value="Genomic_DNA"/>
</dbReference>
<dbReference type="InterPro" id="IPR023828">
    <property type="entry name" value="Peptidase_S8_Ser-AS"/>
</dbReference>
<dbReference type="Gene3D" id="2.60.40.10">
    <property type="entry name" value="Immunoglobulins"/>
    <property type="match status" value="1"/>
</dbReference>
<keyword evidence="4" id="KW-0732">Signal</keyword>
<dbReference type="OrthoDB" id="10256524at2759"/>
<dbReference type="InterPro" id="IPR000209">
    <property type="entry name" value="Peptidase_S8/S53_dom"/>
</dbReference>
<gene>
    <name evidence="12" type="ORF">CHGG_03658</name>
</gene>
<dbReference type="GO" id="GO:0016020">
    <property type="term" value="C:membrane"/>
    <property type="evidence" value="ECO:0007669"/>
    <property type="project" value="InterPro"/>
</dbReference>
<dbReference type="GO" id="GO:0004252">
    <property type="term" value="F:serine-type endopeptidase activity"/>
    <property type="evidence" value="ECO:0007669"/>
    <property type="project" value="UniProtKB-UniRule"/>
</dbReference>
<dbReference type="CDD" id="cd07489">
    <property type="entry name" value="Peptidases_S8_5"/>
    <property type="match status" value="1"/>
</dbReference>
<reference evidence="13" key="1">
    <citation type="journal article" date="2015" name="Genome Announc.">
        <title>Draft genome sequence of the cellulolytic fungus Chaetomium globosum.</title>
        <authorList>
            <person name="Cuomo C.A."/>
            <person name="Untereiner W.A."/>
            <person name="Ma L.-J."/>
            <person name="Grabherr M."/>
            <person name="Birren B.W."/>
        </authorList>
    </citation>
    <scope>NUCLEOTIDE SEQUENCE [LARGE SCALE GENOMIC DNA]</scope>
    <source>
        <strain evidence="13">ATCC 6205 / CBS 148.51 / DSM 1962 / NBRC 6347 / NRRL 1970</strain>
    </source>
</reference>
<feature type="domain" description="C5a peptidase/Subtilisin-like protease SBT2-like Fn3-like" evidence="11">
    <location>
        <begin position="714"/>
        <end position="829"/>
    </location>
</feature>
<dbReference type="eggNOG" id="KOG4266">
    <property type="taxonomic scope" value="Eukaryota"/>
</dbReference>
<comment type="similarity">
    <text evidence="1 8">Belongs to the peptidase S8 family.</text>
</comment>
<accession>Q2H7Z6</accession>
<dbReference type="Pfam" id="PF06280">
    <property type="entry name" value="fn3_5"/>
    <property type="match status" value="1"/>
</dbReference>
<dbReference type="InterPro" id="IPR036852">
    <property type="entry name" value="Peptidase_S8/S53_dom_sf"/>
</dbReference>
<dbReference type="InterPro" id="IPR050131">
    <property type="entry name" value="Peptidase_S8_subtilisin-like"/>
</dbReference>
<dbReference type="PANTHER" id="PTHR43806:SF66">
    <property type="entry name" value="SERIN ENDOPEPTIDASE"/>
    <property type="match status" value="1"/>
</dbReference>
<dbReference type="InParanoid" id="Q2H7Z6"/>
<evidence type="ECO:0000313" key="12">
    <source>
        <dbReference type="EMBL" id="EAQ91723.1"/>
    </source>
</evidence>
<keyword evidence="13" id="KW-1185">Reference proteome</keyword>
<dbReference type="STRING" id="306901.Q2H7Z6"/>
<dbReference type="InterPro" id="IPR022398">
    <property type="entry name" value="Peptidase_S8_His-AS"/>
</dbReference>
<sequence>MALFSAVEAWHPGLSPGATPSVDGDHPRGGAVRGALSQEGDISLQEHAPHESCYLIYYVQNASDHTVPPQAAPREEARPMYGQVKDELKHSKLSHDIRLQLFPLLWASFLSTSKGILLQRELRNGTCQAQPNSDHPSAGGSARPLCAPPSVDSNAFVNNLGGKASLRKDLRFKLFKGASIQFKDTKNADQMIAKVATMPKIKAVYPVRRYPVPRHVVHSTGDAVEAVLSKRQEGSDTFSTHLMTQVNRFKDKAVTGKGIKIGIIDTGTDYLHPALGGCFGEGCLVSYGTDLVGDKFNGANTPVPDADPLDECNGHGTHVAGIIAAQSNNPYGIVGAAEGVTLGSYRVFGCTGDVGNDILIAAYNMAYEDGSDIITASIGGASGWSEDPWAAVVSRIVDNGVPCVVSAGNDGAAGIFYASTAANGKRVTAIASVDNTVTPALLSNASFSINGTSDFFGFTAGEPGTWDDVTLPLWSVGFDTTDPANGCEPYPDSTPDLSGYIVLVRRGTCAFVDKAANAVAKGAKYVMFYNNVDGTVSVSANVEGVVGVAMVTPEQGEIWVRALEAGSEVVVHMTDPLKAGTFLSSSKNTLSGGFLSDFTSWGPTYEVEVKPQFSTPGGLILSTYPRALGSYGVLSGTSMACPMAAAIYALLMTARNTKDPKTLENVLSATARPNVFRLQGKSLPVLAPVAQQGAGLLQAWDAARATTLLSVSSISFNDTDNFSPVQNFSISNTGATAVTYSLSNIGAATAYTFNDEKTISPAAFPNELTGDFASLSFSPSNFTIPAGQRKIITVTATPPKGVNVKRLPVYSGYIAINGSDSSALSLPYLGVAGSMRSVVVLDSKAALISSARDQSNTPVPAGVTFVLPPPGFSNDSSYANRTERPKLVVSLAMGSAVLRADIVPVSNCTTVARTAGVVFGTKTIGQPEGLPALWNPRGRFEYSWDGKLDDGTYAPAGRYKFAVKALRIFGDREEVADYDAAETTDFRIRYLPAPSAKFRRQEQGCE</sequence>
<dbReference type="PROSITE" id="PS00138">
    <property type="entry name" value="SUBTILASE_SER"/>
    <property type="match status" value="1"/>
</dbReference>
<feature type="active site" description="Charge relay system" evidence="7 8">
    <location>
        <position position="265"/>
    </location>
</feature>
<evidence type="ECO:0000256" key="8">
    <source>
        <dbReference type="PROSITE-ProRule" id="PRU01240"/>
    </source>
</evidence>
<evidence type="ECO:0000256" key="2">
    <source>
        <dbReference type="ARBA" id="ARBA00022512"/>
    </source>
</evidence>
<organism evidence="12 13">
    <name type="scientific">Chaetomium globosum (strain ATCC 6205 / CBS 148.51 / DSM 1962 / NBRC 6347 / NRRL 1970)</name>
    <name type="common">Soil fungus</name>
    <dbReference type="NCBI Taxonomy" id="306901"/>
    <lineage>
        <taxon>Eukaryota</taxon>
        <taxon>Fungi</taxon>
        <taxon>Dikarya</taxon>
        <taxon>Ascomycota</taxon>
        <taxon>Pezizomycotina</taxon>
        <taxon>Sordariomycetes</taxon>
        <taxon>Sordariomycetidae</taxon>
        <taxon>Sordariales</taxon>
        <taxon>Chaetomiaceae</taxon>
        <taxon>Chaetomium</taxon>
    </lineage>
</organism>
<dbReference type="InterPro" id="IPR013783">
    <property type="entry name" value="Ig-like_fold"/>
</dbReference>
<dbReference type="SUPFAM" id="SSF52743">
    <property type="entry name" value="Subtilisin-like"/>
    <property type="match status" value="1"/>
</dbReference>
<keyword evidence="5 8" id="KW-0378">Hydrolase</keyword>
<dbReference type="Pfam" id="PF02225">
    <property type="entry name" value="PA"/>
    <property type="match status" value="1"/>
</dbReference>
<dbReference type="HOGENOM" id="CLU_003559_3_1_1"/>
<dbReference type="PROSITE" id="PS51892">
    <property type="entry name" value="SUBTILASE"/>
    <property type="match status" value="1"/>
</dbReference>
<dbReference type="Proteomes" id="UP000001056">
    <property type="component" value="Unassembled WGS sequence"/>
</dbReference>
<keyword evidence="2" id="KW-0134">Cell wall</keyword>
<dbReference type="GO" id="GO:0006508">
    <property type="term" value="P:proteolysis"/>
    <property type="evidence" value="ECO:0007669"/>
    <property type="project" value="UniProtKB-KW"/>
</dbReference>
<evidence type="ECO:0000313" key="13">
    <source>
        <dbReference type="Proteomes" id="UP000001056"/>
    </source>
</evidence>
<dbReference type="SUPFAM" id="SSF52025">
    <property type="entry name" value="PA domain"/>
    <property type="match status" value="1"/>
</dbReference>
<evidence type="ECO:0000256" key="7">
    <source>
        <dbReference type="PIRSR" id="PIRSR615500-1"/>
    </source>
</evidence>
<feature type="active site" description="Charge relay system" evidence="7 8">
    <location>
        <position position="638"/>
    </location>
</feature>
<dbReference type="OMA" id="DCADFFA"/>
<dbReference type="CDD" id="cd02124">
    <property type="entry name" value="PA_PoS1_like"/>
    <property type="match status" value="1"/>
</dbReference>
<dbReference type="AlphaFoldDB" id="Q2H7Z6"/>